<organism evidence="1 2">
    <name type="scientific">Araneus ventricosus</name>
    <name type="common">Orbweaver spider</name>
    <name type="synonym">Epeira ventricosa</name>
    <dbReference type="NCBI Taxonomy" id="182803"/>
    <lineage>
        <taxon>Eukaryota</taxon>
        <taxon>Metazoa</taxon>
        <taxon>Ecdysozoa</taxon>
        <taxon>Arthropoda</taxon>
        <taxon>Chelicerata</taxon>
        <taxon>Arachnida</taxon>
        <taxon>Araneae</taxon>
        <taxon>Araneomorphae</taxon>
        <taxon>Entelegynae</taxon>
        <taxon>Araneoidea</taxon>
        <taxon>Araneidae</taxon>
        <taxon>Araneus</taxon>
    </lineage>
</organism>
<evidence type="ECO:0000313" key="2">
    <source>
        <dbReference type="Proteomes" id="UP000499080"/>
    </source>
</evidence>
<comment type="caution">
    <text evidence="1">The sequence shown here is derived from an EMBL/GenBank/DDBJ whole genome shotgun (WGS) entry which is preliminary data.</text>
</comment>
<sequence length="95" mass="10928">MLAHPPCTNFAITKLFVHYAMHNSFAYRQFNSNFSCGDPTFLPYELFHSRNRGAVGHSVHLPRAWKVLDDYSSSLITLTTPEYIDICKETLITIF</sequence>
<proteinExistence type="predicted"/>
<protein>
    <submittedName>
        <fullName evidence="1">Uncharacterized protein</fullName>
    </submittedName>
</protein>
<gene>
    <name evidence="1" type="ORF">AVEN_23107_1</name>
</gene>
<accession>A0A4Y2IM91</accession>
<dbReference type="EMBL" id="BGPR01002782">
    <property type="protein sequence ID" value="GBM78827.1"/>
    <property type="molecule type" value="Genomic_DNA"/>
</dbReference>
<keyword evidence="2" id="KW-1185">Reference proteome</keyword>
<name>A0A4Y2IM91_ARAVE</name>
<evidence type="ECO:0000313" key="1">
    <source>
        <dbReference type="EMBL" id="GBM78827.1"/>
    </source>
</evidence>
<reference evidence="1 2" key="1">
    <citation type="journal article" date="2019" name="Sci. Rep.">
        <title>Orb-weaving spider Araneus ventricosus genome elucidates the spidroin gene catalogue.</title>
        <authorList>
            <person name="Kono N."/>
            <person name="Nakamura H."/>
            <person name="Ohtoshi R."/>
            <person name="Moran D.A.P."/>
            <person name="Shinohara A."/>
            <person name="Yoshida Y."/>
            <person name="Fujiwara M."/>
            <person name="Mori M."/>
            <person name="Tomita M."/>
            <person name="Arakawa K."/>
        </authorList>
    </citation>
    <scope>NUCLEOTIDE SEQUENCE [LARGE SCALE GENOMIC DNA]</scope>
</reference>
<dbReference type="Proteomes" id="UP000499080">
    <property type="component" value="Unassembled WGS sequence"/>
</dbReference>
<dbReference type="AlphaFoldDB" id="A0A4Y2IM91"/>